<dbReference type="Proteomes" id="UP000031014">
    <property type="component" value="Unassembled WGS sequence"/>
</dbReference>
<dbReference type="RefSeq" id="WP_041966264.1">
    <property type="nucleotide sequence ID" value="NZ_BASE01000058.1"/>
</dbReference>
<name>A0A0A8X3H4_MESS1</name>
<dbReference type="STRING" id="1321606.SAMD00020551_2676"/>
<dbReference type="InterPro" id="IPR021328">
    <property type="entry name" value="CotB-like"/>
</dbReference>
<proteinExistence type="predicted"/>
<sequence>MISLWDEHSFWLEMLQDHAYFVRDGLSVSEKEYVKIAQQFIGLYDDLLANLQSIPRQAGHQDSQMIDFSRKVWKVAKNYYDFEGTLQSLRIDNKVNLSLSPTYLNGTLSENQEYLRILSYLVQGQEPVRLSVTEIMDLWLEDQLGHAVLFENLLDPIEVGANTAAQEFKRRFQLFIVQNHHLKNYLRVKQPGFARQQEFIYEVGKTTLEMNQFIKNMVEKYKGNTLLNKSNLRFLEHHFPETCYFLANLSYYEPRLQSLVGNCSLSKPSF</sequence>
<reference evidence="1 2" key="1">
    <citation type="submission" date="2013-06" db="EMBL/GenBank/DDBJ databases">
        <title>Whole genome shotgun sequence of Bacillus selenatarsenatis SF-1.</title>
        <authorList>
            <person name="Kuroda M."/>
            <person name="Sei K."/>
            <person name="Yamashita M."/>
            <person name="Ike M."/>
        </authorList>
    </citation>
    <scope>NUCLEOTIDE SEQUENCE [LARGE SCALE GENOMIC DNA]</scope>
    <source>
        <strain evidence="1 2">SF-1</strain>
    </source>
</reference>
<dbReference type="EMBL" id="BASE01000058">
    <property type="protein sequence ID" value="GAM14525.1"/>
    <property type="molecule type" value="Genomic_DNA"/>
</dbReference>
<comment type="caution">
    <text evidence="1">The sequence shown here is derived from an EMBL/GenBank/DDBJ whole genome shotgun (WGS) entry which is preliminary data.</text>
</comment>
<evidence type="ECO:0000313" key="2">
    <source>
        <dbReference type="Proteomes" id="UP000031014"/>
    </source>
</evidence>
<dbReference type="OrthoDB" id="1633927at2"/>
<evidence type="ECO:0000313" key="1">
    <source>
        <dbReference type="EMBL" id="GAM14525.1"/>
    </source>
</evidence>
<accession>A0A0A8X3H4</accession>
<dbReference type="SUPFAM" id="SSF158430">
    <property type="entry name" value="Bacillus cereus metalloprotein-like"/>
    <property type="match status" value="2"/>
</dbReference>
<organism evidence="1 2">
    <name type="scientific">Mesobacillus selenatarsenatis (strain DSM 18680 / JCM 14380 / FERM P-15431 / SF-1)</name>
    <dbReference type="NCBI Taxonomy" id="1321606"/>
    <lineage>
        <taxon>Bacteria</taxon>
        <taxon>Bacillati</taxon>
        <taxon>Bacillota</taxon>
        <taxon>Bacilli</taxon>
        <taxon>Bacillales</taxon>
        <taxon>Bacillaceae</taxon>
        <taxon>Mesobacillus</taxon>
    </lineage>
</organism>
<gene>
    <name evidence="1" type="ORF">SAMD00020551_2676</name>
</gene>
<keyword evidence="2" id="KW-1185">Reference proteome</keyword>
<dbReference type="AlphaFoldDB" id="A0A0A8X3H4"/>
<protein>
    <recommendedName>
        <fullName evidence="3">DUF2935 domain-containing protein</fullName>
    </recommendedName>
</protein>
<dbReference type="Pfam" id="PF11155">
    <property type="entry name" value="DUF2935"/>
    <property type="match status" value="2"/>
</dbReference>
<evidence type="ECO:0008006" key="3">
    <source>
        <dbReference type="Google" id="ProtNLM"/>
    </source>
</evidence>
<dbReference type="Gene3D" id="1.20.1260.120">
    <property type="entry name" value="Protein of unknown function DUF2935"/>
    <property type="match status" value="1"/>
</dbReference>